<proteinExistence type="inferred from homology"/>
<dbReference type="PANTHER" id="PTHR31344:SF0">
    <property type="entry name" value="NUCLEAR PORE COMPLEX PROTEIN NUP205"/>
    <property type="match status" value="1"/>
</dbReference>
<dbReference type="Proteomes" id="UP000290900">
    <property type="component" value="Unassembled WGS sequence"/>
</dbReference>
<evidence type="ECO:0000313" key="6">
    <source>
        <dbReference type="Proteomes" id="UP000290900"/>
    </source>
</evidence>
<reference evidence="5 6" key="1">
    <citation type="submission" date="2018-12" db="EMBL/GenBank/DDBJ databases">
        <authorList>
            <person name="Tiukova I."/>
            <person name="Dainat J."/>
        </authorList>
    </citation>
    <scope>NUCLEOTIDE SEQUENCE [LARGE SCALE GENOMIC DNA]</scope>
</reference>
<keyword evidence="4" id="KW-0539">Nucleus</keyword>
<accession>A0A448YPG8</accession>
<dbReference type="EMBL" id="CAACVR010000030">
    <property type="protein sequence ID" value="VEU22832.1"/>
    <property type="molecule type" value="Genomic_DNA"/>
</dbReference>
<dbReference type="PANTHER" id="PTHR31344">
    <property type="entry name" value="NUCLEAR PORE COMPLEX PROTEIN NUP205"/>
    <property type="match status" value="1"/>
</dbReference>
<comment type="similarity">
    <text evidence="2">Belongs to the NUP186/NUP192/NUP205 family.</text>
</comment>
<dbReference type="GO" id="GO:0017056">
    <property type="term" value="F:structural constituent of nuclear pore"/>
    <property type="evidence" value="ECO:0007669"/>
    <property type="project" value="TreeGrafter"/>
</dbReference>
<keyword evidence="6" id="KW-1185">Reference proteome</keyword>
<evidence type="ECO:0000256" key="3">
    <source>
        <dbReference type="ARBA" id="ARBA00022448"/>
    </source>
</evidence>
<keyword evidence="3" id="KW-0813">Transport</keyword>
<dbReference type="STRING" id="13370.A0A448YPG8"/>
<dbReference type="OrthoDB" id="2019644at2759"/>
<sequence>MAKSKTVTFTDGSQFELNDQFCAAALTLSDELNLDEVVAAEILFKASNTEAATLGVQFIDLGRVAYHTRRLYILEIVGYELSSGNTTLFSNLDIVSSFKQIEAQLDSVSQSVQRAKLLGTYNSDAVAKSVAFCRDSLFKQQQLLGEVFWAYLSIAGHHTCFTSSLTYLNTLAANDISSLCLLPGIVRYTSSLSSLWKESDIISFHSSVIADTQNPDKLSESPMKALVDTIFLTNFISWCKDDPSRSKQFPFESSVSEPLKRSISIGGSLEMFLCASADTSLVDSANSDTRITPFYDFRSFLQRHIPKLIPVKLLDDDGNAAAAATTKEYQLSSHFTSILAPELSSFALSFIANAAFILTDLRDTEEDLLLSSEELDLDAIAENADLERFYVALFYLYSERPSLASQFWLDKSSTAYGFLQWASKCNSPLIISTFCLFLASLASGSDNAINTFNFLQITNEKVATTSTSLLGKFSSVSWSTIYSSLAYYNKAMKGSTGDSSTTAPTVLGEDSIIFISGMFQVLSEVARNSDQARSGLLLSDDYQLLKILGDFLSNSTPLGGSAMVVLSSLVGQSIEDRYKVWQLLDNWLFWRQIQGHGANRPQDVIRGNLTTFSLVSGFATLVSALLNPQQEDTDPFSLLTSPFPADLGSRVHRPGIWSYLDVISELFVESQTSNNLGSSQRLSLQLTILTLFQRCLSPLDPNLVLNASAAHLKDLDNICANHNVIRYLQSHQGSAVICLLSQPSVHNALFDLASIGIDAVNELAESSVHVILVQKALQVLSMLLDRQLFFSDELLPVLRLTDNPFAAPSDVATSGLASFYDALLLKLPLVAHISLYVSSSKLELASVSLQVLKKIAASSVMSGTSSDLLSQNRLLTLYETIDESRRIRFAFIEQFESPIEPGDPESLAIKIDILKFLLANLTGGQLTISHFLLGFDTRRSSLGDANDEGSILSMRSLLRTLVCILKDTAKVLGKSTNVDFSPARLCSLILEVVLKLCEGSNGTEILQFLRRFNLVFDLLSNAEKVYGDYYWSGKQFDGEYKISNSFVSSGDSSAAITAFTAYRSRLLRLSALELRSVASSGSVSLNLEYVNLLTDAGLRTGSMKLLDLLDLVEFQPHNRIEKVDDLFAGFNFYYILQKIVMKSSSDQQQTVYDTSIVDDLVSLYGKESQSLGLFQKSEKKNTLELFSKEKLQLCQILVCTISFDSLRAEQLEYLRAWSLLVQVLVSDGRMETFKKDNFVVEVLQSVVPKMEDYMRQDGAYAEELVGMCVSLVGSSSYDSSSFSSLAATAISGISLPQSSPSLRSDFYVLLTSYITRSLSSKPALTDLMILLRSADQRLFHVVCNDSLVAEGSCRISALLLLESIVKATTRLQKSPLESNFVTDVLCKSNYLFLLVQKLKAIDDVIARKDPENATSLSSLLYEFTACKTAVYLLIRIAETRFGAQQLLNCGVFSVIKDCRFLSTDPDLGVELSLKENERFIDVRLSLDSKPVSLCEVLVPIFRLVTAIVISLGPQNKACIQQAGELENYFSKLIEGVLKREAMGKSEVGSGVNELARLFLLMEKLLETEQSKVDEGPLGEQVGATKI</sequence>
<protein>
    <submittedName>
        <fullName evidence="5">DEKNAAC103904</fullName>
    </submittedName>
</protein>
<evidence type="ECO:0000313" key="5">
    <source>
        <dbReference type="EMBL" id="VEU22832.1"/>
    </source>
</evidence>
<dbReference type="FunCoup" id="A0A448YPG8">
    <property type="interactions" value="198"/>
</dbReference>
<organism evidence="5 6">
    <name type="scientific">Brettanomyces naardenensis</name>
    <name type="common">Yeast</name>
    <dbReference type="NCBI Taxonomy" id="13370"/>
    <lineage>
        <taxon>Eukaryota</taxon>
        <taxon>Fungi</taxon>
        <taxon>Dikarya</taxon>
        <taxon>Ascomycota</taxon>
        <taxon>Saccharomycotina</taxon>
        <taxon>Pichiomycetes</taxon>
        <taxon>Pichiales</taxon>
        <taxon>Pichiaceae</taxon>
        <taxon>Brettanomyces</taxon>
    </lineage>
</organism>
<dbReference type="GO" id="GO:0006999">
    <property type="term" value="P:nuclear pore organization"/>
    <property type="evidence" value="ECO:0007669"/>
    <property type="project" value="TreeGrafter"/>
</dbReference>
<dbReference type="InParanoid" id="A0A448YPG8"/>
<evidence type="ECO:0000256" key="2">
    <source>
        <dbReference type="ARBA" id="ARBA00005892"/>
    </source>
</evidence>
<name>A0A448YPG8_BRENA</name>
<dbReference type="GO" id="GO:0044611">
    <property type="term" value="C:nuclear pore inner ring"/>
    <property type="evidence" value="ECO:0007669"/>
    <property type="project" value="TreeGrafter"/>
</dbReference>
<gene>
    <name evidence="5" type="ORF">BRENAR_LOCUS3563</name>
</gene>
<comment type="subcellular location">
    <subcellularLocation>
        <location evidence="1">Nucleus</location>
    </subcellularLocation>
</comment>
<dbReference type="InterPro" id="IPR021827">
    <property type="entry name" value="Nup186/Nup192/Nup205"/>
</dbReference>
<evidence type="ECO:0000256" key="1">
    <source>
        <dbReference type="ARBA" id="ARBA00004123"/>
    </source>
</evidence>
<dbReference type="Pfam" id="PF11894">
    <property type="entry name" value="Nup192"/>
    <property type="match status" value="1"/>
</dbReference>
<evidence type="ECO:0000256" key="4">
    <source>
        <dbReference type="ARBA" id="ARBA00023242"/>
    </source>
</evidence>